<dbReference type="AlphaFoldDB" id="A0A9R1WAH9"/>
<dbReference type="EMBL" id="NBSK02000002">
    <property type="protein sequence ID" value="KAJ0223012.1"/>
    <property type="molecule type" value="Genomic_DNA"/>
</dbReference>
<comment type="caution">
    <text evidence="1">The sequence shown here is derived from an EMBL/GenBank/DDBJ whole genome shotgun (WGS) entry which is preliminary data.</text>
</comment>
<dbReference type="PANTHER" id="PTHR33116">
    <property type="entry name" value="REVERSE TRANSCRIPTASE ZINC-BINDING DOMAIN-CONTAINING PROTEIN-RELATED-RELATED"/>
    <property type="match status" value="1"/>
</dbReference>
<evidence type="ECO:0000313" key="1">
    <source>
        <dbReference type="EMBL" id="KAJ0223012.1"/>
    </source>
</evidence>
<organism evidence="1 2">
    <name type="scientific">Lactuca sativa</name>
    <name type="common">Garden lettuce</name>
    <dbReference type="NCBI Taxonomy" id="4236"/>
    <lineage>
        <taxon>Eukaryota</taxon>
        <taxon>Viridiplantae</taxon>
        <taxon>Streptophyta</taxon>
        <taxon>Embryophyta</taxon>
        <taxon>Tracheophyta</taxon>
        <taxon>Spermatophyta</taxon>
        <taxon>Magnoliopsida</taxon>
        <taxon>eudicotyledons</taxon>
        <taxon>Gunneridae</taxon>
        <taxon>Pentapetalae</taxon>
        <taxon>asterids</taxon>
        <taxon>campanulids</taxon>
        <taxon>Asterales</taxon>
        <taxon>Asteraceae</taxon>
        <taxon>Cichorioideae</taxon>
        <taxon>Cichorieae</taxon>
        <taxon>Lactucinae</taxon>
        <taxon>Lactuca</taxon>
    </lineage>
</organism>
<protein>
    <recommendedName>
        <fullName evidence="3">Reverse transcriptase zinc-binding domain-containing protein</fullName>
    </recommendedName>
</protein>
<accession>A0A9R1WAH9</accession>
<proteinExistence type="predicted"/>
<sequence length="574" mass="65179">MTCCSWEIRGRIEERCGSVFYSSFAGDFNDFIDDVGAVDVPMIGKKFISVDFSNVKLSKLDRFVVLRVAVLDRLWPDHCPILLHEVKTLLDGFDAMIRASVSEFVVNQSWNSGDLSTPLYNERKHVLGSLDAIEKQEKSDVDQKAKVKWSIEGDENSRFFHGMLKKRRRQMLVRGVSVNGEWVTDPVFQAFNGISMTGRSTRYSTITLENALGLERPFIVEEIKEAGLHIVMEDAVVSGNFRGVEIEEANLEISHLFYADVALFLGVGVNQFEVISLASIMGCAATNFPFSYLGILVGGSMSCISSWDVIVDRFRNRLSKWKVKMLSIGGRLTLVKSVLRSLGIYFFSLFRMPVTIFHLLESFRARFFGVWRKIKGVFIGSNRILSLIPGIKVGEFWLTVVDCIKRMESEDVLDSDAISIVVGDGYVAWFWEDVWCGGVLFKTHFHRLFSLSLLKDGLVSDFWPFGGWNFSWKRGIRGGVETEQLESFMQILTPIQLTSIPNRWSWSLDPSGVFSISSMIRLRLNRIPVQSVLVDRGVELESILCPICQSETTRQIWRRIGLWLDVSFPIDPDK</sequence>
<reference evidence="1 2" key="1">
    <citation type="journal article" date="2017" name="Nat. Commun.">
        <title>Genome assembly with in vitro proximity ligation data and whole-genome triplication in lettuce.</title>
        <authorList>
            <person name="Reyes-Chin-Wo S."/>
            <person name="Wang Z."/>
            <person name="Yang X."/>
            <person name="Kozik A."/>
            <person name="Arikit S."/>
            <person name="Song C."/>
            <person name="Xia L."/>
            <person name="Froenicke L."/>
            <person name="Lavelle D.O."/>
            <person name="Truco M.J."/>
            <person name="Xia R."/>
            <person name="Zhu S."/>
            <person name="Xu C."/>
            <person name="Xu H."/>
            <person name="Xu X."/>
            <person name="Cox K."/>
            <person name="Korf I."/>
            <person name="Meyers B.C."/>
            <person name="Michelmore R.W."/>
        </authorList>
    </citation>
    <scope>NUCLEOTIDE SEQUENCE [LARGE SCALE GENOMIC DNA]</scope>
    <source>
        <strain evidence="2">cv. Salinas</strain>
        <tissue evidence="1">Seedlings</tissue>
    </source>
</reference>
<keyword evidence="2" id="KW-1185">Reference proteome</keyword>
<evidence type="ECO:0008006" key="3">
    <source>
        <dbReference type="Google" id="ProtNLM"/>
    </source>
</evidence>
<dbReference type="PANTHER" id="PTHR33116:SF79">
    <property type="entry name" value="REVERSE TRANSCRIPTASE DOMAIN, ZINC FINGER, CCHC-TYPE-RELATED"/>
    <property type="match status" value="1"/>
</dbReference>
<dbReference type="Proteomes" id="UP000235145">
    <property type="component" value="Unassembled WGS sequence"/>
</dbReference>
<evidence type="ECO:0000313" key="2">
    <source>
        <dbReference type="Proteomes" id="UP000235145"/>
    </source>
</evidence>
<gene>
    <name evidence="1" type="ORF">LSAT_V11C200087660</name>
</gene>
<name>A0A9R1WAH9_LACSA</name>